<dbReference type="STRING" id="1480694.DC28_05995"/>
<comment type="caution">
    <text evidence="4">The sequence shown here is derived from an EMBL/GenBank/DDBJ whole genome shotgun (WGS) entry which is preliminary data.</text>
</comment>
<reference evidence="4 5" key="1">
    <citation type="submission" date="2014-05" db="EMBL/GenBank/DDBJ databases">
        <title>De novo Genome Sequence of Spirocheata sp.</title>
        <authorList>
            <person name="Shivani Y."/>
            <person name="Subhash Y."/>
            <person name="Tushar L."/>
            <person name="Sasikala C."/>
            <person name="Ramana C.V."/>
        </authorList>
    </citation>
    <scope>NUCLEOTIDE SEQUENCE [LARGE SCALE GENOMIC DNA]</scope>
    <source>
        <strain evidence="4 5">JC230</strain>
    </source>
</reference>
<dbReference type="InterPro" id="IPR012341">
    <property type="entry name" value="6hp_glycosidase-like_sf"/>
</dbReference>
<dbReference type="Gene3D" id="1.50.10.10">
    <property type="match status" value="1"/>
</dbReference>
<protein>
    <recommendedName>
        <fullName evidence="3">Glycosyl hydrolase 94 catalytic domain-containing protein</fullName>
    </recommendedName>
</protein>
<dbReference type="eggNOG" id="COG3459">
    <property type="taxonomic scope" value="Bacteria"/>
</dbReference>
<dbReference type="PANTHER" id="PTHR37469:SF2">
    <property type="entry name" value="CELLOBIONIC ACID PHOSPHORYLASE"/>
    <property type="match status" value="1"/>
</dbReference>
<keyword evidence="1" id="KW-0328">Glycosyltransferase</keyword>
<evidence type="ECO:0000259" key="3">
    <source>
        <dbReference type="Pfam" id="PF17167"/>
    </source>
</evidence>
<name>A0A098QZ44_9SPIO</name>
<keyword evidence="5" id="KW-1185">Reference proteome</keyword>
<evidence type="ECO:0000313" key="5">
    <source>
        <dbReference type="Proteomes" id="UP000029692"/>
    </source>
</evidence>
<dbReference type="InterPro" id="IPR033432">
    <property type="entry name" value="GH94_catalytic"/>
</dbReference>
<dbReference type="GO" id="GO:0005975">
    <property type="term" value="P:carbohydrate metabolic process"/>
    <property type="evidence" value="ECO:0007669"/>
    <property type="project" value="InterPro"/>
</dbReference>
<dbReference type="InterPro" id="IPR008928">
    <property type="entry name" value="6-hairpin_glycosidase_sf"/>
</dbReference>
<dbReference type="PANTHER" id="PTHR37469">
    <property type="entry name" value="CELLOBIONIC ACID PHOSPHORYLASE-RELATED"/>
    <property type="match status" value="1"/>
</dbReference>
<dbReference type="OrthoDB" id="9769991at2"/>
<dbReference type="RefSeq" id="WP_037546793.1">
    <property type="nucleotide sequence ID" value="NZ_JNUP01000048.1"/>
</dbReference>
<gene>
    <name evidence="4" type="ORF">DC28_05995</name>
</gene>
<evidence type="ECO:0000313" key="4">
    <source>
        <dbReference type="EMBL" id="KGE72786.1"/>
    </source>
</evidence>
<accession>A0A098QZ44</accession>
<dbReference type="EMBL" id="JNUP01000048">
    <property type="protein sequence ID" value="KGE72786.1"/>
    <property type="molecule type" value="Genomic_DNA"/>
</dbReference>
<dbReference type="AlphaFoldDB" id="A0A098QZ44"/>
<dbReference type="Gene3D" id="2.70.98.40">
    <property type="entry name" value="Glycoside hydrolase, family 65, N-terminal domain"/>
    <property type="match status" value="1"/>
</dbReference>
<dbReference type="InterPro" id="IPR037018">
    <property type="entry name" value="GH65_N"/>
</dbReference>
<proteinExistence type="predicted"/>
<dbReference type="Pfam" id="PF17167">
    <property type="entry name" value="Glyco_hydro_94"/>
    <property type="match status" value="1"/>
</dbReference>
<dbReference type="InterPro" id="IPR052047">
    <property type="entry name" value="GH94_Enzymes"/>
</dbReference>
<keyword evidence="2" id="KW-0808">Transferase</keyword>
<dbReference type="SUPFAM" id="SSF48208">
    <property type="entry name" value="Six-hairpin glycosidases"/>
    <property type="match status" value="1"/>
</dbReference>
<dbReference type="Proteomes" id="UP000029692">
    <property type="component" value="Unassembled WGS sequence"/>
</dbReference>
<dbReference type="GO" id="GO:0016757">
    <property type="term" value="F:glycosyltransferase activity"/>
    <property type="evidence" value="ECO:0007669"/>
    <property type="project" value="UniProtKB-KW"/>
</dbReference>
<organism evidence="4 5">
    <name type="scientific">Spirochaeta lutea</name>
    <dbReference type="NCBI Taxonomy" id="1480694"/>
    <lineage>
        <taxon>Bacteria</taxon>
        <taxon>Pseudomonadati</taxon>
        <taxon>Spirochaetota</taxon>
        <taxon>Spirochaetia</taxon>
        <taxon>Spirochaetales</taxon>
        <taxon>Spirochaetaceae</taxon>
        <taxon>Spirochaeta</taxon>
    </lineage>
</organism>
<sequence length="943" mass="105100">MTNQYTENGRFSQDNPEAIRGIYFPLMNARGYKAVITPRGKGDAKLDQNSFLFPPVSEQDVINGPAARNLWVHVPGVGSWSVFAHEGDGVHDPGSESRLEAGMLWYRLIRTNRLLGLKAVADFFSPAEGGLLECAGVEISNISGEDREIVVTGAYMLYGRSADSVRDHRHVTSLLNRAWVLEDGVILRPTLSFDERGHNPNAMCYYGLAAGWYQGSRMAVDGFFADQADFTGEAGCMQFPQAVLDNTPAPAGPGDRVDGVETLAGFRFAPQSLASGQALTITMVAGLGEYPGRMENPGPAELLQEPRNLLDVQAQRRALQDTEQYWLAQIRRMRIRTGTQELDSWLAWVALQPTMRRIFGCSFMPHHDYGRGGRGWRDLWQDCLALLLTEPEQVSDLLYHNFAGVRIDGSNATIIGDKPGEFLADRNNIPRLWMDHGAWPLLTLELYLDQTGDFPFLLRRQSYFQDQHTHRCTKVSDAWSPQNGLVLKTRLGGKEHQGSVLEHVLVQHLTAYHAAGESGSLSLEGADWNDGMDMARNRGESVAFTALYGKNLISLSRLVRELERRSLAESFVLPKELQVLLRGQDGVDVPPMSPRLRRQRLEEYCDLVARGLSGDTIVMSASGIARILAEMGENLLAQVGGQEFFEQGDYSWFNGYYDDHHRRLEQPSGNPQEEPNITLTGQTFPIMAGVPGPEQVQAVVDTVRRRLWDDDLGGVRLNSDFKVVKLDMGRLFGFAYGHKENGAMFSHMAVMYAYGLYAWPDRLLSGASNGDGQGNQLFQAVRDLNREAERVLLSIWDHTRKADLNRLYPGIPEYINQQGRGMYPYLTGSASWYMLTLLTQTLGIRGLRGDVLIRPRFTRALVDDRGVLEADIYLAGRDITLRYLVPEKDPSAGDYRITRITLQGRDMEIAPDQKPGRGVTIPASLVTAADPGAETLLMEVTVQ</sequence>
<feature type="domain" description="Glycosyl hydrolase 94 catalytic" evidence="3">
    <location>
        <begin position="652"/>
        <end position="843"/>
    </location>
</feature>
<evidence type="ECO:0000256" key="2">
    <source>
        <dbReference type="ARBA" id="ARBA00022679"/>
    </source>
</evidence>
<evidence type="ECO:0000256" key="1">
    <source>
        <dbReference type="ARBA" id="ARBA00022676"/>
    </source>
</evidence>